<dbReference type="InterPro" id="IPR050109">
    <property type="entry name" value="HTH-type_TetR-like_transc_reg"/>
</dbReference>
<feature type="domain" description="HTH tetR-type" evidence="6">
    <location>
        <begin position="10"/>
        <end position="70"/>
    </location>
</feature>
<evidence type="ECO:0000259" key="6">
    <source>
        <dbReference type="PROSITE" id="PS50977"/>
    </source>
</evidence>
<dbReference type="PANTHER" id="PTHR30055:SF226">
    <property type="entry name" value="HTH-TYPE TRANSCRIPTIONAL REGULATOR PKSA"/>
    <property type="match status" value="1"/>
</dbReference>
<evidence type="ECO:0000256" key="2">
    <source>
        <dbReference type="ARBA" id="ARBA00023015"/>
    </source>
</evidence>
<keyword evidence="1" id="KW-0678">Repressor</keyword>
<dbReference type="GO" id="GO:0003700">
    <property type="term" value="F:DNA-binding transcription factor activity"/>
    <property type="evidence" value="ECO:0007669"/>
    <property type="project" value="TreeGrafter"/>
</dbReference>
<dbReference type="Gene3D" id="1.10.357.10">
    <property type="entry name" value="Tetracycline Repressor, domain 2"/>
    <property type="match status" value="1"/>
</dbReference>
<proteinExistence type="predicted"/>
<dbReference type="InterPro" id="IPR001647">
    <property type="entry name" value="HTH_TetR"/>
</dbReference>
<dbReference type="Pfam" id="PF00440">
    <property type="entry name" value="TetR_N"/>
    <property type="match status" value="1"/>
</dbReference>
<dbReference type="OrthoDB" id="9802802at2"/>
<dbReference type="SUPFAM" id="SSF48498">
    <property type="entry name" value="Tetracyclin repressor-like, C-terminal domain"/>
    <property type="match status" value="1"/>
</dbReference>
<name>A0A380WKB6_AMIAI</name>
<dbReference type="InterPro" id="IPR036271">
    <property type="entry name" value="Tet_transcr_reg_TetR-rel_C_sf"/>
</dbReference>
<organism evidence="7 8">
    <name type="scientific">Aminobacter aminovorans</name>
    <name type="common">Chelatobacter heintzii</name>
    <dbReference type="NCBI Taxonomy" id="83263"/>
    <lineage>
        <taxon>Bacteria</taxon>
        <taxon>Pseudomonadati</taxon>
        <taxon>Pseudomonadota</taxon>
        <taxon>Alphaproteobacteria</taxon>
        <taxon>Hyphomicrobiales</taxon>
        <taxon>Phyllobacteriaceae</taxon>
        <taxon>Aminobacter</taxon>
    </lineage>
</organism>
<feature type="DNA-binding region" description="H-T-H motif" evidence="5">
    <location>
        <begin position="33"/>
        <end position="52"/>
    </location>
</feature>
<reference evidence="7 8" key="1">
    <citation type="submission" date="2018-06" db="EMBL/GenBank/DDBJ databases">
        <authorList>
            <consortium name="Pathogen Informatics"/>
            <person name="Doyle S."/>
        </authorList>
    </citation>
    <scope>NUCLEOTIDE SEQUENCE [LARGE SCALE GENOMIC DNA]</scope>
    <source>
        <strain evidence="7 8">NCTC10684</strain>
    </source>
</reference>
<sequence length="213" mass="23503">MRKVDPEKFEARKQQILDAAIICFTRKGFHGTSTAEICAEAGMSPGNLFHYFPTKQAIIAAIVEQDRRETAAYFAQIDQSLDLFDEILKFMDIVLELAADPAYSSLALEIAAEAMRDKHIAALVSAHDAEMQAALSVMLRNAALRGQIDPALDPVETARWIGALIDGVFGRIAVDPGFHPLEQKKSLHLLLTRYLRPIELPASAAALDRFTRA</sequence>
<dbReference type="SUPFAM" id="SSF46689">
    <property type="entry name" value="Homeodomain-like"/>
    <property type="match status" value="1"/>
</dbReference>
<accession>A0A380WKB6</accession>
<evidence type="ECO:0000256" key="5">
    <source>
        <dbReference type="PROSITE-ProRule" id="PRU00335"/>
    </source>
</evidence>
<evidence type="ECO:0000313" key="8">
    <source>
        <dbReference type="Proteomes" id="UP000254701"/>
    </source>
</evidence>
<evidence type="ECO:0000256" key="4">
    <source>
        <dbReference type="ARBA" id="ARBA00023163"/>
    </source>
</evidence>
<evidence type="ECO:0000256" key="3">
    <source>
        <dbReference type="ARBA" id="ARBA00023125"/>
    </source>
</evidence>
<dbReference type="RefSeq" id="WP_115730911.1">
    <property type="nucleotide sequence ID" value="NZ_BAAAVY010000008.1"/>
</dbReference>
<keyword evidence="2" id="KW-0805">Transcription regulation</keyword>
<keyword evidence="4" id="KW-0804">Transcription</keyword>
<dbReference type="Proteomes" id="UP000254701">
    <property type="component" value="Unassembled WGS sequence"/>
</dbReference>
<keyword evidence="3 5" id="KW-0238">DNA-binding</keyword>
<evidence type="ECO:0000313" key="7">
    <source>
        <dbReference type="EMBL" id="SUU88604.1"/>
    </source>
</evidence>
<dbReference type="Pfam" id="PF13977">
    <property type="entry name" value="TetR_C_6"/>
    <property type="match status" value="1"/>
</dbReference>
<dbReference type="AlphaFoldDB" id="A0A380WKB6"/>
<evidence type="ECO:0000256" key="1">
    <source>
        <dbReference type="ARBA" id="ARBA00022491"/>
    </source>
</evidence>
<dbReference type="InterPro" id="IPR009057">
    <property type="entry name" value="Homeodomain-like_sf"/>
</dbReference>
<dbReference type="PRINTS" id="PR00455">
    <property type="entry name" value="HTHTETR"/>
</dbReference>
<dbReference type="PANTHER" id="PTHR30055">
    <property type="entry name" value="HTH-TYPE TRANSCRIPTIONAL REGULATOR RUTR"/>
    <property type="match status" value="1"/>
</dbReference>
<protein>
    <submittedName>
        <fullName evidence="7">Rut operon repressor</fullName>
    </submittedName>
</protein>
<gene>
    <name evidence="7" type="primary">rutR_1</name>
    <name evidence="7" type="ORF">NCTC10684_01831</name>
</gene>
<dbReference type="EMBL" id="UFSM01000001">
    <property type="protein sequence ID" value="SUU88604.1"/>
    <property type="molecule type" value="Genomic_DNA"/>
</dbReference>
<dbReference type="InterPro" id="IPR039538">
    <property type="entry name" value="BetI_C"/>
</dbReference>
<dbReference type="GO" id="GO:0000976">
    <property type="term" value="F:transcription cis-regulatory region binding"/>
    <property type="evidence" value="ECO:0007669"/>
    <property type="project" value="TreeGrafter"/>
</dbReference>
<dbReference type="PROSITE" id="PS50977">
    <property type="entry name" value="HTH_TETR_2"/>
    <property type="match status" value="1"/>
</dbReference>